<evidence type="ECO:0000259" key="2">
    <source>
        <dbReference type="Pfam" id="PF07715"/>
    </source>
</evidence>
<feature type="domain" description="TonB-dependent receptor plug" evidence="2">
    <location>
        <begin position="625"/>
        <end position="699"/>
    </location>
</feature>
<keyword evidence="1" id="KW-1134">Transmembrane beta strand</keyword>
<evidence type="ECO:0000256" key="1">
    <source>
        <dbReference type="PROSITE-ProRule" id="PRU01360"/>
    </source>
</evidence>
<accession>A0A926NQD3</accession>
<dbReference type="GO" id="GO:0009279">
    <property type="term" value="C:cell outer membrane"/>
    <property type="evidence" value="ECO:0007669"/>
    <property type="project" value="UniProtKB-SubCell"/>
</dbReference>
<keyword evidence="4" id="KW-1185">Reference proteome</keyword>
<organism evidence="3 4">
    <name type="scientific">Mucilaginibacter glaciei</name>
    <dbReference type="NCBI Taxonomy" id="2772109"/>
    <lineage>
        <taxon>Bacteria</taxon>
        <taxon>Pseudomonadati</taxon>
        <taxon>Bacteroidota</taxon>
        <taxon>Sphingobacteriia</taxon>
        <taxon>Sphingobacteriales</taxon>
        <taxon>Sphingobacteriaceae</taxon>
        <taxon>Mucilaginibacter</taxon>
    </lineage>
</organism>
<dbReference type="SUPFAM" id="SSF49464">
    <property type="entry name" value="Carboxypeptidase regulatory domain-like"/>
    <property type="match status" value="1"/>
</dbReference>
<dbReference type="EMBL" id="JACWMX010000005">
    <property type="protein sequence ID" value="MBD1394036.1"/>
    <property type="molecule type" value="Genomic_DNA"/>
</dbReference>
<dbReference type="PROSITE" id="PS52016">
    <property type="entry name" value="TONB_DEPENDENT_REC_3"/>
    <property type="match status" value="1"/>
</dbReference>
<evidence type="ECO:0000313" key="3">
    <source>
        <dbReference type="EMBL" id="MBD1394036.1"/>
    </source>
</evidence>
<keyword evidence="1" id="KW-0813">Transport</keyword>
<dbReference type="Pfam" id="PF07715">
    <property type="entry name" value="Plug"/>
    <property type="match status" value="1"/>
</dbReference>
<keyword evidence="1" id="KW-0998">Cell outer membrane</keyword>
<dbReference type="Proteomes" id="UP000619078">
    <property type="component" value="Unassembled WGS sequence"/>
</dbReference>
<dbReference type="Gene3D" id="2.170.130.10">
    <property type="entry name" value="TonB-dependent receptor, plug domain"/>
    <property type="match status" value="1"/>
</dbReference>
<proteinExistence type="inferred from homology"/>
<reference evidence="3" key="1">
    <citation type="submission" date="2020-09" db="EMBL/GenBank/DDBJ databases">
        <title>Novel species of Mucilaginibacter isolated from a glacier on the Tibetan Plateau.</title>
        <authorList>
            <person name="Liu Q."/>
            <person name="Xin Y.-H."/>
        </authorList>
    </citation>
    <scope>NUCLEOTIDE SEQUENCE</scope>
    <source>
        <strain evidence="3">ZB1P21</strain>
    </source>
</reference>
<comment type="similarity">
    <text evidence="1">Belongs to the TonB-dependent receptor family.</text>
</comment>
<dbReference type="InterPro" id="IPR008969">
    <property type="entry name" value="CarboxyPept-like_regulatory"/>
</dbReference>
<dbReference type="InterPro" id="IPR012910">
    <property type="entry name" value="Plug_dom"/>
</dbReference>
<dbReference type="Gene3D" id="2.60.40.1930">
    <property type="match status" value="1"/>
</dbReference>
<protein>
    <submittedName>
        <fullName evidence="3">TonB-dependent receptor plug domain-containing protein</fullName>
    </submittedName>
</protein>
<dbReference type="AlphaFoldDB" id="A0A926NQD3"/>
<dbReference type="InterPro" id="IPR037066">
    <property type="entry name" value="Plug_dom_sf"/>
</dbReference>
<comment type="caution">
    <text evidence="3">The sequence shown here is derived from an EMBL/GenBank/DDBJ whole genome shotgun (WGS) entry which is preliminary data.</text>
</comment>
<keyword evidence="1" id="KW-0812">Transmembrane</keyword>
<evidence type="ECO:0000313" key="4">
    <source>
        <dbReference type="Proteomes" id="UP000619078"/>
    </source>
</evidence>
<comment type="subcellular location">
    <subcellularLocation>
        <location evidence="1">Cell outer membrane</location>
        <topology evidence="1">Multi-pass membrane protein</topology>
    </subcellularLocation>
</comment>
<dbReference type="InterPro" id="IPR039426">
    <property type="entry name" value="TonB-dep_rcpt-like"/>
</dbReference>
<dbReference type="SUPFAM" id="SSF56935">
    <property type="entry name" value="Porins"/>
    <property type="match status" value="1"/>
</dbReference>
<keyword evidence="1" id="KW-0472">Membrane</keyword>
<gene>
    <name evidence="3" type="ORF">IDJ76_13085</name>
</gene>
<sequence>MAHKRFFFGFIAAIGLSGLLGFAVYDDPIDQIVQQINRWGSERPIEKVYLHLDKPYYAAGDDIWFKAYVTAGLKHQLTTISGIVNVDLLDANGVVKQSVKLALKDGTAAGDFALPDTLRGGSYHIRAYTNYTRNAGSDYFFDRPLSIINNTLSSNNSADKTPVKSITVANFQAGKFGTQFFPESGNLVAGIPTKVAFKAIGADGLSEEAKGTITDNNGKQVAQFTSSHLGMGMFELTPVAGNTYTANIIYTSGVTQVVKLPAVSDQGYVLSVDNSNTQNLQIKISARNQSDNVLLIGQSNGKVYYSSKAKPGLTSISKSTLPAGIVQFTLFSAGGEPMNERLVFIQQPDKLRLSLAGNLQTSAPRQKVQFTVAADNGKPAAGSFSVAVIDESKVPFNDDDENNIMASLLLTSDLKGYVEQLAYYFNNFNNKTRADLDLLMLTQGYRRFDWKEIMNGSLPANTFDPEKALQVYGTVNTPGGKPVANAKIKLIDFDNIEYTMDAVTDARGRFAFTNLTFPDSVRFILQARTDKNKKDVVIKMDSIAPPIGSTYTVITRTADLSVYAGASKALYQAQMRFGVGNHVIPLREVIIRAKKQALKYSANLNGPGNADQVILGKDLQLGCIRISDCLQGRLVGVTFRNGIPYSTRSFNRPMQVILDGIYVDADFINSINYNDIQAIEVLRNGASTSIYGGRGGSGVMLITTKRGGDTETYDGPITGRGIKVTYPKGYLKERTFYSPDYNTPKENKQLADLRSTIYWNPSVNTGSDGKASFDYFNAGSKGSYRVIIEGVDNEGNIGRQVYRYKVE</sequence>
<keyword evidence="3" id="KW-0675">Receptor</keyword>
<dbReference type="RefSeq" id="WP_191163782.1">
    <property type="nucleotide sequence ID" value="NZ_JACWMX010000005.1"/>
</dbReference>
<name>A0A926NQD3_9SPHI</name>